<dbReference type="SUPFAM" id="SSF57850">
    <property type="entry name" value="RING/U-box"/>
    <property type="match status" value="1"/>
</dbReference>
<name>A0A5S6R0Y4_TRIMR</name>
<organism evidence="12 13">
    <name type="scientific">Trichuris muris</name>
    <name type="common">Mouse whipworm</name>
    <dbReference type="NCBI Taxonomy" id="70415"/>
    <lineage>
        <taxon>Eukaryota</taxon>
        <taxon>Metazoa</taxon>
        <taxon>Ecdysozoa</taxon>
        <taxon>Nematoda</taxon>
        <taxon>Enoplea</taxon>
        <taxon>Dorylaimia</taxon>
        <taxon>Trichinellida</taxon>
        <taxon>Trichuridae</taxon>
        <taxon>Trichuris</taxon>
    </lineage>
</organism>
<dbReference type="Gene3D" id="1.20.120.1350">
    <property type="entry name" value="Pneumovirus matrix protein 2 (M2), zinc-binding domain"/>
    <property type="match status" value="1"/>
</dbReference>
<dbReference type="InterPro" id="IPR000571">
    <property type="entry name" value="Znf_CCCH"/>
</dbReference>
<keyword evidence="7" id="KW-0833">Ubl conjugation pathway</keyword>
<proteinExistence type="predicted"/>
<keyword evidence="5" id="KW-0677">Repeat</keyword>
<evidence type="ECO:0000256" key="7">
    <source>
        <dbReference type="ARBA" id="ARBA00022786"/>
    </source>
</evidence>
<dbReference type="PANTHER" id="PTHR11224">
    <property type="entry name" value="MAKORIN-RELATED"/>
    <property type="match status" value="1"/>
</dbReference>
<comment type="catalytic activity">
    <reaction evidence="1">
        <text>S-ubiquitinyl-[E2 ubiquitin-conjugating enzyme]-L-cysteine + [acceptor protein]-L-lysine = [E2 ubiquitin-conjugating enzyme]-L-cysteine + N(6)-ubiquitinyl-[acceptor protein]-L-lysine.</text>
        <dbReference type="EC" id="2.3.2.27"/>
    </reaction>
</comment>
<keyword evidence="6 9" id="KW-0863">Zinc-finger</keyword>
<dbReference type="PROSITE" id="PS00518">
    <property type="entry name" value="ZF_RING_1"/>
    <property type="match status" value="1"/>
</dbReference>
<dbReference type="EC" id="2.3.2.27" evidence="2"/>
<evidence type="ECO:0000259" key="11">
    <source>
        <dbReference type="PROSITE" id="PS50103"/>
    </source>
</evidence>
<evidence type="ECO:0000256" key="1">
    <source>
        <dbReference type="ARBA" id="ARBA00000900"/>
    </source>
</evidence>
<evidence type="ECO:0000313" key="12">
    <source>
        <dbReference type="Proteomes" id="UP000046395"/>
    </source>
</evidence>
<evidence type="ECO:0000256" key="5">
    <source>
        <dbReference type="ARBA" id="ARBA00022737"/>
    </source>
</evidence>
<dbReference type="GO" id="GO:0061630">
    <property type="term" value="F:ubiquitin protein ligase activity"/>
    <property type="evidence" value="ECO:0007669"/>
    <property type="project" value="UniProtKB-EC"/>
</dbReference>
<dbReference type="Pfam" id="PF18044">
    <property type="entry name" value="zf-CCCH_4"/>
    <property type="match status" value="2"/>
</dbReference>
<dbReference type="InterPro" id="IPR045072">
    <property type="entry name" value="MKRN-like"/>
</dbReference>
<sequence>MADGRQGSTRNVLCHYFMNGQCARGSRCQFSHDRRDSPSTICRYFLRGRCVYGDGCRYDHAHVSWNHRRGKNDVAEPTNNHNVNSLTTAENAKSEGSPNDDIVDEQVTNFTRLRVDAPEFIPSAFRDKPCSSKSYADAIADGLAKEPVEEQIQMCGYFITGDCPWGDACPFVHGEVCELCQRPVLIPGNSELNAEHRRICLAEHEKEMEVAFTIARSAEMQCGICMDIVLEKPDESDCRFGILSNCKHCFCLRCIRTWRRSFDFGSQNTRACPECRVVSNFVVPSPFWVEADEEKRVLIESYKSSLKQRNCKYYCEQTHQECPFDSLDDDDNDSQFAEIVSLIGTDDILFSL</sequence>
<dbReference type="GO" id="GO:0000209">
    <property type="term" value="P:protein polyubiquitination"/>
    <property type="evidence" value="ECO:0007669"/>
    <property type="project" value="InterPro"/>
</dbReference>
<dbReference type="WBParaSite" id="TMUE_3000013140.1">
    <property type="protein sequence ID" value="TMUE_3000013140.1"/>
    <property type="gene ID" value="WBGene00285081"/>
</dbReference>
<dbReference type="PANTHER" id="PTHR11224:SF10">
    <property type="entry name" value="IP09428P-RELATED"/>
    <property type="match status" value="1"/>
</dbReference>
<dbReference type="Gene3D" id="4.10.1000.10">
    <property type="entry name" value="Zinc finger, CCCH-type"/>
    <property type="match status" value="1"/>
</dbReference>
<dbReference type="Gene3D" id="2.30.30.1190">
    <property type="match status" value="1"/>
</dbReference>
<dbReference type="PROSITE" id="PS50103">
    <property type="entry name" value="ZF_C3H1"/>
    <property type="match status" value="3"/>
</dbReference>
<feature type="domain" description="C3H1-type" evidence="11">
    <location>
        <begin position="8"/>
        <end position="35"/>
    </location>
</feature>
<evidence type="ECO:0000256" key="9">
    <source>
        <dbReference type="PROSITE-ProRule" id="PRU00723"/>
    </source>
</evidence>
<protein>
    <recommendedName>
        <fullName evidence="2">RING-type E3 ubiquitin transferase</fullName>
        <ecNumber evidence="2">2.3.2.27</ecNumber>
    </recommendedName>
</protein>
<evidence type="ECO:0000256" key="6">
    <source>
        <dbReference type="ARBA" id="ARBA00022771"/>
    </source>
</evidence>
<keyword evidence="8 9" id="KW-0862">Zinc</keyword>
<dbReference type="SUPFAM" id="SSF90229">
    <property type="entry name" value="CCCH zinc finger"/>
    <property type="match status" value="3"/>
</dbReference>
<feature type="zinc finger region" description="C3H1-type" evidence="9">
    <location>
        <begin position="8"/>
        <end position="35"/>
    </location>
</feature>
<dbReference type="Proteomes" id="UP000046395">
    <property type="component" value="Unassembled WGS sequence"/>
</dbReference>
<feature type="domain" description="C3H1-type" evidence="11">
    <location>
        <begin position="36"/>
        <end position="63"/>
    </location>
</feature>
<keyword evidence="3" id="KW-0808">Transferase</keyword>
<reference evidence="13" key="1">
    <citation type="submission" date="2019-12" db="UniProtKB">
        <authorList>
            <consortium name="WormBaseParasite"/>
        </authorList>
    </citation>
    <scope>IDENTIFICATION</scope>
</reference>
<dbReference type="InterPro" id="IPR017907">
    <property type="entry name" value="Znf_RING_CS"/>
</dbReference>
<feature type="domain" description="C3H1-type" evidence="11">
    <location>
        <begin position="149"/>
        <end position="176"/>
    </location>
</feature>
<dbReference type="FunFam" id="3.30.40.10:FF:000117">
    <property type="entry name" value="Probable E3 ubiquitin-protein ligase makorin-1"/>
    <property type="match status" value="1"/>
</dbReference>
<keyword evidence="12" id="KW-1185">Reference proteome</keyword>
<dbReference type="AlphaFoldDB" id="A0A5S6R0Y4"/>
<evidence type="ECO:0000259" key="10">
    <source>
        <dbReference type="PROSITE" id="PS50089"/>
    </source>
</evidence>
<evidence type="ECO:0000256" key="2">
    <source>
        <dbReference type="ARBA" id="ARBA00012483"/>
    </source>
</evidence>
<evidence type="ECO:0000313" key="13">
    <source>
        <dbReference type="WBParaSite" id="TMUE_3000013140.1"/>
    </source>
</evidence>
<feature type="zinc finger region" description="C3H1-type" evidence="9">
    <location>
        <begin position="149"/>
        <end position="176"/>
    </location>
</feature>
<evidence type="ECO:0000256" key="3">
    <source>
        <dbReference type="ARBA" id="ARBA00022679"/>
    </source>
</evidence>
<feature type="domain" description="RING-type" evidence="10">
    <location>
        <begin position="222"/>
        <end position="276"/>
    </location>
</feature>
<dbReference type="Gene3D" id="3.30.40.10">
    <property type="entry name" value="Zinc/RING finger domain, C3HC4 (zinc finger)"/>
    <property type="match status" value="1"/>
</dbReference>
<dbReference type="SMART" id="SM00184">
    <property type="entry name" value="RING"/>
    <property type="match status" value="1"/>
</dbReference>
<dbReference type="STRING" id="70415.A0A5S6R0Y4"/>
<evidence type="ECO:0000256" key="8">
    <source>
        <dbReference type="ARBA" id="ARBA00022833"/>
    </source>
</evidence>
<dbReference type="PROSITE" id="PS50089">
    <property type="entry name" value="ZF_RING_2"/>
    <property type="match status" value="1"/>
</dbReference>
<dbReference type="InterPro" id="IPR001841">
    <property type="entry name" value="Znf_RING"/>
</dbReference>
<feature type="zinc finger region" description="C3H1-type" evidence="9">
    <location>
        <begin position="36"/>
        <end position="63"/>
    </location>
</feature>
<keyword evidence="4 9" id="KW-0479">Metal-binding</keyword>
<dbReference type="InterPro" id="IPR013083">
    <property type="entry name" value="Znf_RING/FYVE/PHD"/>
</dbReference>
<evidence type="ECO:0000256" key="4">
    <source>
        <dbReference type="ARBA" id="ARBA00022723"/>
    </source>
</evidence>
<accession>A0A5S6R0Y4</accession>
<dbReference type="Pfam" id="PF00097">
    <property type="entry name" value="zf-C3HC4"/>
    <property type="match status" value="1"/>
</dbReference>
<dbReference type="GO" id="GO:0008270">
    <property type="term" value="F:zinc ion binding"/>
    <property type="evidence" value="ECO:0007669"/>
    <property type="project" value="UniProtKB-KW"/>
</dbReference>
<dbReference type="InterPro" id="IPR018957">
    <property type="entry name" value="Znf_C3HC4_RING-type"/>
</dbReference>
<dbReference type="SMART" id="SM00356">
    <property type="entry name" value="ZnF_C3H1"/>
    <property type="match status" value="3"/>
</dbReference>
<dbReference type="InterPro" id="IPR036855">
    <property type="entry name" value="Znf_CCCH_sf"/>
</dbReference>
<dbReference type="InterPro" id="IPR041367">
    <property type="entry name" value="Znf-CCCH_4"/>
</dbReference>